<dbReference type="Pfam" id="PF12867">
    <property type="entry name" value="DinB_2"/>
    <property type="match status" value="1"/>
</dbReference>
<dbReference type="AlphaFoldDB" id="A0AA49JZC6"/>
<dbReference type="KEGG" id="pspc:Strain318_000914"/>
<sequence>MHRESSRWQSAERGHAEAVAALLVAASLVPDHKWTEPLGPGRWSPAQVLLHIEQSYRLGDAALRGGPGMRVLAPSLIAWFGRNVMLPLMTLTGRFPRNAPAPREVRPDAATAHAIPRLELTTRVQAAATQALGTLREVLASGARARVTHAYFGALTPYQTLRILNAHTRHHAKLLAPPKIVGKSQPCVPELEQIGV</sequence>
<dbReference type="SUPFAM" id="SSF109854">
    <property type="entry name" value="DinB/YfiT-like putative metalloenzymes"/>
    <property type="match status" value="1"/>
</dbReference>
<name>A0AA49JZC6_9BACT</name>
<dbReference type="InterPro" id="IPR034660">
    <property type="entry name" value="DinB/YfiT-like"/>
</dbReference>
<dbReference type="InterPro" id="IPR024775">
    <property type="entry name" value="DinB-like"/>
</dbReference>
<dbReference type="EMBL" id="CP130613">
    <property type="protein sequence ID" value="WKW14567.1"/>
    <property type="molecule type" value="Genomic_DNA"/>
</dbReference>
<evidence type="ECO:0000313" key="2">
    <source>
        <dbReference type="EMBL" id="WKW11657.1"/>
    </source>
</evidence>
<accession>A0AA49JZC6</accession>
<evidence type="ECO:0000313" key="3">
    <source>
        <dbReference type="EMBL" id="WKW14567.1"/>
    </source>
</evidence>
<dbReference type="EMBL" id="CP130612">
    <property type="protein sequence ID" value="WKW11657.1"/>
    <property type="molecule type" value="Genomic_DNA"/>
</dbReference>
<evidence type="ECO:0000259" key="1">
    <source>
        <dbReference type="Pfam" id="PF12867"/>
    </source>
</evidence>
<feature type="domain" description="DinB-like" evidence="1">
    <location>
        <begin position="20"/>
        <end position="173"/>
    </location>
</feature>
<dbReference type="Gene3D" id="1.20.120.450">
    <property type="entry name" value="dinb family like domain"/>
    <property type="match status" value="1"/>
</dbReference>
<gene>
    <name evidence="2" type="ORF">Strain138_000914</name>
    <name evidence="3" type="ORF">Strain318_000914</name>
</gene>
<keyword evidence="4" id="KW-1185">Reference proteome</keyword>
<dbReference type="Proteomes" id="UP001229955">
    <property type="component" value="Chromosome"/>
</dbReference>
<organism evidence="3 4">
    <name type="scientific">Pseudogemmatithrix spongiicola</name>
    <dbReference type="NCBI Taxonomy" id="3062599"/>
    <lineage>
        <taxon>Bacteria</taxon>
        <taxon>Pseudomonadati</taxon>
        <taxon>Gemmatimonadota</taxon>
        <taxon>Gemmatimonadia</taxon>
        <taxon>Gemmatimonadales</taxon>
        <taxon>Gemmatimonadaceae</taxon>
        <taxon>Pseudogemmatithrix</taxon>
    </lineage>
</organism>
<protein>
    <submittedName>
        <fullName evidence="3">DinB family protein</fullName>
    </submittedName>
</protein>
<reference evidence="3" key="1">
    <citation type="submission" date="2023-07" db="EMBL/GenBank/DDBJ databases">
        <authorList>
            <person name="Haufschild T."/>
            <person name="Kallscheuer N."/>
            <person name="Hammer J."/>
            <person name="Kohn T."/>
            <person name="Kabuu M."/>
            <person name="Jogler M."/>
            <person name="Wohfarth N."/>
            <person name="Heuer A."/>
            <person name="Rohde M."/>
            <person name="van Teeseling M.C.F."/>
            <person name="Jogler C."/>
        </authorList>
    </citation>
    <scope>NUCLEOTIDE SEQUENCE</scope>
    <source>
        <strain evidence="2">Strain 138</strain>
        <strain evidence="3">Strain 318</strain>
    </source>
</reference>
<dbReference type="RefSeq" id="WP_367887355.1">
    <property type="nucleotide sequence ID" value="NZ_CP130612.1"/>
</dbReference>
<evidence type="ECO:0000313" key="4">
    <source>
        <dbReference type="Proteomes" id="UP001229955"/>
    </source>
</evidence>
<accession>A0AA49JTM1</accession>
<proteinExistence type="predicted"/>